<organism evidence="1 2">
    <name type="scientific">Iodidimonas gelatinilytica</name>
    <dbReference type="NCBI Taxonomy" id="1236966"/>
    <lineage>
        <taxon>Bacteria</taxon>
        <taxon>Pseudomonadati</taxon>
        <taxon>Pseudomonadota</taxon>
        <taxon>Alphaproteobacteria</taxon>
        <taxon>Iodidimonadales</taxon>
        <taxon>Iodidimonadaceae</taxon>
        <taxon>Iodidimonas</taxon>
    </lineage>
</organism>
<dbReference type="Proteomes" id="UP000325187">
    <property type="component" value="Unassembled WGS sequence"/>
</dbReference>
<gene>
    <name evidence="1" type="ORF">JCM17845_20980</name>
</gene>
<reference evidence="1 2" key="1">
    <citation type="submission" date="2019-09" db="EMBL/GenBank/DDBJ databases">
        <title>NBRP : Genome information of microbial organism related human and environment.</title>
        <authorList>
            <person name="Hattori M."/>
            <person name="Oshima K."/>
            <person name="Inaba H."/>
            <person name="Suda W."/>
            <person name="Sakamoto M."/>
            <person name="Iino T."/>
            <person name="Kitahara M."/>
            <person name="Oshida Y."/>
            <person name="Iida T."/>
            <person name="Kudo T."/>
            <person name="Itoh T."/>
            <person name="Ohkuma M."/>
        </authorList>
    </citation>
    <scope>NUCLEOTIDE SEQUENCE [LARGE SCALE GENOMIC DNA]</scope>
    <source>
        <strain evidence="1 2">Mie-1</strain>
    </source>
</reference>
<evidence type="ECO:0000313" key="1">
    <source>
        <dbReference type="EMBL" id="GER01475.1"/>
    </source>
</evidence>
<name>A0A5A7N180_9PROT</name>
<accession>A0A5A7N180</accession>
<keyword evidence="2" id="KW-1185">Reference proteome</keyword>
<evidence type="ECO:0000313" key="2">
    <source>
        <dbReference type="Proteomes" id="UP000325187"/>
    </source>
</evidence>
<dbReference type="AlphaFoldDB" id="A0A5A7N180"/>
<comment type="caution">
    <text evidence="1">The sequence shown here is derived from an EMBL/GenBank/DDBJ whole genome shotgun (WGS) entry which is preliminary data.</text>
</comment>
<proteinExistence type="predicted"/>
<sequence length="72" mass="7663">MEPERQRGDAGAVIFVTADDVGGRLRLPDPVIGDVLDILPLGDDGRGLAERNQYVDFDLLASAQAGDKGVVR</sequence>
<dbReference type="EMBL" id="BKCM01000010">
    <property type="protein sequence ID" value="GER01475.1"/>
    <property type="molecule type" value="Genomic_DNA"/>
</dbReference>
<protein>
    <submittedName>
        <fullName evidence="1">Uncharacterized protein</fullName>
    </submittedName>
</protein>